<dbReference type="InterPro" id="IPR013209">
    <property type="entry name" value="LNS2"/>
</dbReference>
<dbReference type="PANTHER" id="PTHR12181:SF12">
    <property type="entry name" value="PHOSPHATIDATE PHOSPHATASE"/>
    <property type="match status" value="1"/>
</dbReference>
<dbReference type="GO" id="GO:0008195">
    <property type="term" value="F:phosphatidate phosphatase activity"/>
    <property type="evidence" value="ECO:0007669"/>
    <property type="project" value="TreeGrafter"/>
</dbReference>
<name>A0A8J6E720_9EUKA</name>
<evidence type="ECO:0000313" key="3">
    <source>
        <dbReference type="Proteomes" id="UP000717585"/>
    </source>
</evidence>
<evidence type="ECO:0000259" key="1">
    <source>
        <dbReference type="SMART" id="SM00775"/>
    </source>
</evidence>
<dbReference type="Pfam" id="PF08235">
    <property type="entry name" value="LNS2"/>
    <property type="match status" value="1"/>
</dbReference>
<evidence type="ECO:0000313" key="2">
    <source>
        <dbReference type="EMBL" id="KAG9390190.1"/>
    </source>
</evidence>
<dbReference type="InterPro" id="IPR026058">
    <property type="entry name" value="LIPIN"/>
</dbReference>
<dbReference type="InterPro" id="IPR031315">
    <property type="entry name" value="LNS2/PITP"/>
</dbReference>
<dbReference type="SMART" id="SM00775">
    <property type="entry name" value="LNS2"/>
    <property type="match status" value="1"/>
</dbReference>
<protein>
    <submittedName>
        <fullName evidence="2">LNS2 (Lipin/Ned1/Smp2)</fullName>
    </submittedName>
</protein>
<dbReference type="AlphaFoldDB" id="A0A8J6E720"/>
<proteinExistence type="predicted"/>
<gene>
    <name evidence="2" type="ORF">J8273_8230</name>
</gene>
<organism evidence="2 3">
    <name type="scientific">Carpediemonas membranifera</name>
    <dbReference type="NCBI Taxonomy" id="201153"/>
    <lineage>
        <taxon>Eukaryota</taxon>
        <taxon>Metamonada</taxon>
        <taxon>Carpediemonas-like organisms</taxon>
        <taxon>Carpediemonas</taxon>
    </lineage>
</organism>
<dbReference type="Proteomes" id="UP000717585">
    <property type="component" value="Unassembled WGS sequence"/>
</dbReference>
<accession>A0A8J6E720</accession>
<feature type="domain" description="LNS2/PITP" evidence="1">
    <location>
        <begin position="209"/>
        <end position="355"/>
    </location>
</feature>
<dbReference type="PANTHER" id="PTHR12181">
    <property type="entry name" value="LIPIN"/>
    <property type="match status" value="1"/>
</dbReference>
<comment type="caution">
    <text evidence="2">The sequence shown here is derived from an EMBL/GenBank/DDBJ whole genome shotgun (WGS) entry which is preliminary data.</text>
</comment>
<sequence>MPFDFVGDFSGATDAINFVSDDGSSVGGPAWLIRFPVWLAGNENRRVTAQSEHTEEIFVGTTTKRGYVVFNSHAEVPKPPPVPLVGPDTVLSAAGQVTDTPTAAEFDQYAFTGSAVPPAVLCGLTDVLFAQSDDGPVRPLTVPPVVPELFDPHGPYAPDAMLMNQLCGQAPDVGSSVAVTFRLYSSSRADQSISTVLCQVYTYLLSTPIFVSDIDGTVTMSDTMGVIKPRLPGGLRSTHHHDAIGDTYTALAVSYQPLYLTARTVLMSPTTRVYLDAMQALDLPRGPVISMAAVRKDHMSYKAGVLGGIRRFLKEYGGPPMIAGFGNRDGDRMAYLLAGIRHRFTIDTASVIVDDEGGRWEGHAALCPDILRVVSQ</sequence>
<dbReference type="OrthoDB" id="4567at2759"/>
<keyword evidence="3" id="KW-1185">Reference proteome</keyword>
<dbReference type="EMBL" id="JAHDYR010000066">
    <property type="protein sequence ID" value="KAG9390190.1"/>
    <property type="molecule type" value="Genomic_DNA"/>
</dbReference>
<reference evidence="2" key="1">
    <citation type="submission" date="2021-05" db="EMBL/GenBank/DDBJ databases">
        <title>A free-living protist that lacks canonical eukaryotic 1 DNA replication and segregation systems.</title>
        <authorList>
            <person name="Salas-Leiva D.E."/>
            <person name="Tromer E.C."/>
            <person name="Curtis B.A."/>
            <person name="Jerlstrom-Hultqvist J."/>
            <person name="Kolisko M."/>
            <person name="Yi Z."/>
            <person name="Salas-Leiva J.S."/>
            <person name="Gallot-Lavallee L."/>
            <person name="Kops G.J.P.L."/>
            <person name="Archibald J.M."/>
            <person name="Simpson A.G.B."/>
            <person name="Roger A.J."/>
        </authorList>
    </citation>
    <scope>NUCLEOTIDE SEQUENCE</scope>
    <source>
        <strain evidence="2">BICM</strain>
    </source>
</reference>